<keyword evidence="12" id="KW-0238">DNA-binding</keyword>
<dbReference type="Pfam" id="PF02518">
    <property type="entry name" value="HATPase_c"/>
    <property type="match status" value="1"/>
</dbReference>
<keyword evidence="7" id="KW-0479">Metal-binding</keyword>
<evidence type="ECO:0000256" key="2">
    <source>
        <dbReference type="ARBA" id="ARBA00001946"/>
    </source>
</evidence>
<dbReference type="PRINTS" id="PR01159">
    <property type="entry name" value="DNAGYRASEB"/>
</dbReference>
<evidence type="ECO:0000313" key="15">
    <source>
        <dbReference type="EMBL" id="AZP36238.1"/>
    </source>
</evidence>
<dbReference type="InterPro" id="IPR001241">
    <property type="entry name" value="Topo_IIA"/>
</dbReference>
<dbReference type="PANTHER" id="PTHR45866">
    <property type="entry name" value="DNA GYRASE/TOPOISOMERASE SUBUNIT B"/>
    <property type="match status" value="1"/>
</dbReference>
<keyword evidence="10" id="KW-0460">Magnesium</keyword>
<reference evidence="15 16" key="1">
    <citation type="journal article" date="2018" name="Genome Biol. Evol.">
        <title>Partnering With a Pest: Genomes of Hemlock Woolly Adelgid Symbionts Reveal Atypical Nutritional Provisioning Patterns in Dual-Obligate Bacteria.</title>
        <authorList>
            <person name="Weglarz K.M."/>
            <person name="Havill N.P."/>
            <person name="Burke G.R."/>
            <person name="von Dohlen C.D."/>
        </authorList>
    </citation>
    <scope>NUCLEOTIDE SEQUENCE [LARGE SCALE GENOMIC DNA]</scope>
    <source>
        <strain evidence="15">ENA</strain>
    </source>
</reference>
<dbReference type="SUPFAM" id="SSF56719">
    <property type="entry name" value="Type II DNA topoisomerase"/>
    <property type="match status" value="1"/>
</dbReference>
<dbReference type="SMART" id="SM00433">
    <property type="entry name" value="TOP2c"/>
    <property type="match status" value="1"/>
</dbReference>
<feature type="domain" description="Toprim" evidence="14">
    <location>
        <begin position="418"/>
        <end position="533"/>
    </location>
</feature>
<dbReference type="SUPFAM" id="SSF55874">
    <property type="entry name" value="ATPase domain of HSP90 chaperone/DNA topoisomerase II/histidine kinase"/>
    <property type="match status" value="1"/>
</dbReference>
<dbReference type="AlphaFoldDB" id="A0A3S5HNW6"/>
<dbReference type="KEGG" id="aade:C3B56_00127"/>
<comment type="cofactor">
    <cofactor evidence="2">
        <name>Mg(2+)</name>
        <dbReference type="ChEBI" id="CHEBI:18420"/>
    </cofactor>
</comment>
<dbReference type="SMART" id="SM00387">
    <property type="entry name" value="HATPase_c"/>
    <property type="match status" value="1"/>
</dbReference>
<evidence type="ECO:0000256" key="5">
    <source>
        <dbReference type="ARBA" id="ARBA00019166"/>
    </source>
</evidence>
<keyword evidence="9" id="KW-0067">ATP-binding</keyword>
<dbReference type="Pfam" id="PF00986">
    <property type="entry name" value="DNA_gyraseB_C"/>
    <property type="match status" value="1"/>
</dbReference>
<dbReference type="InterPro" id="IPR002288">
    <property type="entry name" value="DNA_gyrase_B_C"/>
</dbReference>
<dbReference type="InterPro" id="IPR003594">
    <property type="entry name" value="HATPase_dom"/>
</dbReference>
<keyword evidence="16" id="KW-1185">Reference proteome</keyword>
<dbReference type="InterPro" id="IPR036890">
    <property type="entry name" value="HATPase_C_sf"/>
</dbReference>
<dbReference type="InterPro" id="IPR041423">
    <property type="entry name" value="GyrB_insert"/>
</dbReference>
<dbReference type="GO" id="GO:0003677">
    <property type="term" value="F:DNA binding"/>
    <property type="evidence" value="ECO:0007669"/>
    <property type="project" value="UniProtKB-KW"/>
</dbReference>
<dbReference type="FunFam" id="3.30.565.10:FF:000002">
    <property type="entry name" value="DNA gyrase subunit B"/>
    <property type="match status" value="1"/>
</dbReference>
<dbReference type="Proteomes" id="UP000274458">
    <property type="component" value="Chromosome"/>
</dbReference>
<dbReference type="GO" id="GO:0005524">
    <property type="term" value="F:ATP binding"/>
    <property type="evidence" value="ECO:0007669"/>
    <property type="project" value="UniProtKB-KW"/>
</dbReference>
<evidence type="ECO:0000256" key="11">
    <source>
        <dbReference type="ARBA" id="ARBA00023029"/>
    </source>
</evidence>
<dbReference type="Pfam" id="PF21249">
    <property type="entry name" value="GyrB_hook"/>
    <property type="match status" value="1"/>
</dbReference>
<dbReference type="Gene3D" id="3.30.565.10">
    <property type="entry name" value="Histidine kinase-like ATPase, C-terminal domain"/>
    <property type="match status" value="1"/>
</dbReference>
<dbReference type="InterPro" id="IPR014721">
    <property type="entry name" value="Ribsml_uS5_D2-typ_fold_subgr"/>
</dbReference>
<dbReference type="FunFam" id="3.30.230.10:FF:000005">
    <property type="entry name" value="DNA gyrase subunit B"/>
    <property type="match status" value="1"/>
</dbReference>
<keyword evidence="11" id="KW-0799">Topoisomerase</keyword>
<evidence type="ECO:0000256" key="1">
    <source>
        <dbReference type="ARBA" id="ARBA00000185"/>
    </source>
</evidence>
<dbReference type="GO" id="GO:0003918">
    <property type="term" value="F:DNA topoisomerase type II (double strand cut, ATP-hydrolyzing) activity"/>
    <property type="evidence" value="ECO:0007669"/>
    <property type="project" value="UniProtKB-EC"/>
</dbReference>
<dbReference type="InterPro" id="IPR013760">
    <property type="entry name" value="Topo_IIA-like_dom_sf"/>
</dbReference>
<dbReference type="Gene3D" id="3.30.230.10">
    <property type="match status" value="1"/>
</dbReference>
<sequence>MYKKYDSSNIKILKGLDAVRKRPGMYIGDTDNGTGLHHMIFEVLDNSIDESLAGYCNKIVITIYKDNSISIYDNGRGIPVDIHKEEGISAVEVIMTILHAGAKFDNNSYKISGGLHGVGISVVNALSEKLELIIYNKNKMYKQIYYNGIPKTSLIFINKTLKNGTYIRFWPNKIIFNKNFIFENNIIKKRLLELSFLNSNIKLIFYNKKKKIKKIYYDNEGIEGFIKYLNKNNNIINKKIFYFCSKKNDISIEIAMQWNDNFKEKIYCFTNNIFQIYGGSHLSGFRSSITRNLNIYIKKEKINKKKKINIIGDDIREGLVSIISVKLSNPKFSSQTKEKLISSEVRHVIESQINEYFMEYLLENPNDSKNIIYKIIETAKIRETTKKIKELSKKKNDLNIMGLPLKLSDCQEKNPSLSEIYLVEGDSAGGSAKQGRNRQNQAILPLKGKILNVEKVNFEKILNSEEILTIINSLGCGIGKNNYNIKKLRYNRIIIMTDADVDGLHIRTLLLTFFYRQIPEIIKLGYVYIAQPPLYKIKKGKKIKYIQNNKSMYDYIFSISLNNITLKIINKNGSIYNIENNELKELIVNYNKLYYIIDNLKHLFSKKILIYLIQQSNLSNLKKLDDVKKWVLNFKKFLNIKNKKKFKLSIKKNIHLNVFEPILCIIKNNKFNKYYKFDYKFLLSKNYLKMCILNNKIKKIKNNVAIIIKIKKQKKIFYKMKNVIQFILKKSLNNISIQRYKGLGEMNPKQLWDTTMNPNKRKMLKINIKNAISADKLFKKLMGDSVKKRKNFIKKNYFLASNIDI</sequence>
<dbReference type="InterPro" id="IPR000565">
    <property type="entry name" value="Topo_IIA_B"/>
</dbReference>
<evidence type="ECO:0000256" key="10">
    <source>
        <dbReference type="ARBA" id="ARBA00022842"/>
    </source>
</evidence>
<dbReference type="NCBIfam" id="NF011501">
    <property type="entry name" value="PRK14939.1"/>
    <property type="match status" value="1"/>
</dbReference>
<protein>
    <recommendedName>
        <fullName evidence="5">DNA gyrase subunit B</fullName>
        <ecNumber evidence="4">5.6.2.2</ecNumber>
    </recommendedName>
</protein>
<evidence type="ECO:0000313" key="16">
    <source>
        <dbReference type="Proteomes" id="UP000274458"/>
    </source>
</evidence>
<dbReference type="CDD" id="cd00822">
    <property type="entry name" value="TopoII_Trans_DNA_gyrase"/>
    <property type="match status" value="1"/>
</dbReference>
<dbReference type="EMBL" id="CP026513">
    <property type="protein sequence ID" value="AZP36238.1"/>
    <property type="molecule type" value="Genomic_DNA"/>
</dbReference>
<dbReference type="Pfam" id="PF00204">
    <property type="entry name" value="DNA_gyraseB"/>
    <property type="match status" value="1"/>
</dbReference>
<dbReference type="Pfam" id="PF01751">
    <property type="entry name" value="Toprim"/>
    <property type="match status" value="1"/>
</dbReference>
<dbReference type="InterPro" id="IPR018522">
    <property type="entry name" value="TopoIIA_CS"/>
</dbReference>
<dbReference type="GO" id="GO:0006265">
    <property type="term" value="P:DNA topological change"/>
    <property type="evidence" value="ECO:0007669"/>
    <property type="project" value="InterPro"/>
</dbReference>
<comment type="catalytic activity">
    <reaction evidence="1">
        <text>ATP-dependent breakage, passage and rejoining of double-stranded DNA.</text>
        <dbReference type="EC" id="5.6.2.2"/>
    </reaction>
</comment>
<dbReference type="RefSeq" id="WP_126071504.1">
    <property type="nucleotide sequence ID" value="NZ_CP026513.1"/>
</dbReference>
<organism evidence="15 16">
    <name type="scientific">Candidatus Annandia adelgestsuga</name>
    <dbReference type="NCBI Taxonomy" id="1302411"/>
    <lineage>
        <taxon>Bacteria</taxon>
        <taxon>Pseudomonadati</taxon>
        <taxon>Pseudomonadota</taxon>
        <taxon>Gammaproteobacteria</taxon>
        <taxon>Enterobacterales</taxon>
        <taxon>Enterobacteriaceae</taxon>
        <taxon>Candidatus Annandia</taxon>
    </lineage>
</organism>
<keyword evidence="6" id="KW-0963">Cytoplasm</keyword>
<dbReference type="GO" id="GO:0046872">
    <property type="term" value="F:metal ion binding"/>
    <property type="evidence" value="ECO:0007669"/>
    <property type="project" value="UniProtKB-KW"/>
</dbReference>
<evidence type="ECO:0000256" key="9">
    <source>
        <dbReference type="ARBA" id="ARBA00022840"/>
    </source>
</evidence>
<comment type="similarity">
    <text evidence="3">Belongs to the type II topoisomerase GyrB family.</text>
</comment>
<dbReference type="CDD" id="cd16928">
    <property type="entry name" value="HATPase_GyrB-like"/>
    <property type="match status" value="1"/>
</dbReference>
<dbReference type="Gene3D" id="3.10.20.690">
    <property type="match status" value="1"/>
</dbReference>
<evidence type="ECO:0000256" key="4">
    <source>
        <dbReference type="ARBA" id="ARBA00012895"/>
    </source>
</evidence>
<dbReference type="PRINTS" id="PR00418">
    <property type="entry name" value="TPI2FAMILY"/>
</dbReference>
<dbReference type="InterPro" id="IPR013759">
    <property type="entry name" value="Topo_IIA_B_C"/>
</dbReference>
<dbReference type="EC" id="5.6.2.2" evidence="4"/>
<dbReference type="PANTHER" id="PTHR45866:SF1">
    <property type="entry name" value="DNA GYRASE SUBUNIT B, MITOCHONDRIAL"/>
    <property type="match status" value="1"/>
</dbReference>
<dbReference type="FunFam" id="3.40.50.670:FF:000001">
    <property type="entry name" value="DNA topoisomerase 2"/>
    <property type="match status" value="1"/>
</dbReference>
<evidence type="ECO:0000256" key="3">
    <source>
        <dbReference type="ARBA" id="ARBA00010708"/>
    </source>
</evidence>
<name>A0A3S5HNW6_9ENTR</name>
<dbReference type="InterPro" id="IPR013506">
    <property type="entry name" value="Topo_IIA_bsu_dom2"/>
</dbReference>
<evidence type="ECO:0000256" key="8">
    <source>
        <dbReference type="ARBA" id="ARBA00022741"/>
    </source>
</evidence>
<dbReference type="InterPro" id="IPR006171">
    <property type="entry name" value="TOPRIM_dom"/>
</dbReference>
<evidence type="ECO:0000256" key="7">
    <source>
        <dbReference type="ARBA" id="ARBA00022723"/>
    </source>
</evidence>
<evidence type="ECO:0000256" key="13">
    <source>
        <dbReference type="ARBA" id="ARBA00023235"/>
    </source>
</evidence>
<dbReference type="InterPro" id="IPR049353">
    <property type="entry name" value="GyrB_hook"/>
</dbReference>
<gene>
    <name evidence="15" type="primary">gyrB</name>
    <name evidence="15" type="ORF">C3B56_00127</name>
</gene>
<keyword evidence="8" id="KW-0547">Nucleotide-binding</keyword>
<dbReference type="OrthoDB" id="9802808at2"/>
<dbReference type="Gene3D" id="3.40.50.670">
    <property type="match status" value="2"/>
</dbReference>
<dbReference type="PROSITE" id="PS00177">
    <property type="entry name" value="TOPOISOMERASE_II"/>
    <property type="match status" value="1"/>
</dbReference>
<dbReference type="PROSITE" id="PS50880">
    <property type="entry name" value="TOPRIM"/>
    <property type="match status" value="1"/>
</dbReference>
<dbReference type="NCBIfam" id="NF004189">
    <property type="entry name" value="PRK05644.1"/>
    <property type="match status" value="1"/>
</dbReference>
<dbReference type="Pfam" id="PF18053">
    <property type="entry name" value="GyrB_insert"/>
    <property type="match status" value="1"/>
</dbReference>
<dbReference type="InterPro" id="IPR020568">
    <property type="entry name" value="Ribosomal_Su5_D2-typ_SF"/>
</dbReference>
<evidence type="ECO:0000256" key="12">
    <source>
        <dbReference type="ARBA" id="ARBA00023125"/>
    </source>
</evidence>
<proteinExistence type="inferred from homology"/>
<evidence type="ECO:0000256" key="6">
    <source>
        <dbReference type="ARBA" id="ARBA00022490"/>
    </source>
</evidence>
<evidence type="ECO:0000259" key="14">
    <source>
        <dbReference type="PROSITE" id="PS50880"/>
    </source>
</evidence>
<dbReference type="SUPFAM" id="SSF54211">
    <property type="entry name" value="Ribosomal protein S5 domain 2-like"/>
    <property type="match status" value="1"/>
</dbReference>
<keyword evidence="13 15" id="KW-0413">Isomerase</keyword>
<accession>A0A3S5HNW6</accession>